<dbReference type="Gene3D" id="3.40.50.1820">
    <property type="entry name" value="alpha/beta hydrolase"/>
    <property type="match status" value="1"/>
</dbReference>
<comment type="caution">
    <text evidence="14">The sequence shown here is derived from an EMBL/GenBank/DDBJ whole genome shotgun (WGS) entry which is preliminary data.</text>
</comment>
<dbReference type="Proteomes" id="UP000321832">
    <property type="component" value="Unassembled WGS sequence"/>
</dbReference>
<dbReference type="PRINTS" id="PR00793">
    <property type="entry name" value="PROAMNOPTASE"/>
</dbReference>
<dbReference type="PANTHER" id="PTHR43722">
    <property type="entry name" value="PROLINE IMINOPEPTIDASE"/>
    <property type="match status" value="1"/>
</dbReference>
<organism evidence="14 15">
    <name type="scientific">Piscinibacter aquaticus</name>
    <dbReference type="NCBI Taxonomy" id="392597"/>
    <lineage>
        <taxon>Bacteria</taxon>
        <taxon>Pseudomonadati</taxon>
        <taxon>Pseudomonadota</taxon>
        <taxon>Betaproteobacteria</taxon>
        <taxon>Burkholderiales</taxon>
        <taxon>Sphaerotilaceae</taxon>
        <taxon>Piscinibacter</taxon>
    </lineage>
</organism>
<comment type="similarity">
    <text evidence="3 11">Belongs to the peptidase S33 family.</text>
</comment>
<feature type="domain" description="AB hydrolase-1" evidence="13">
    <location>
        <begin position="40"/>
        <end position="271"/>
    </location>
</feature>
<keyword evidence="9 11" id="KW-0378">Hydrolase</keyword>
<evidence type="ECO:0000313" key="14">
    <source>
        <dbReference type="EMBL" id="TXC65772.1"/>
    </source>
</evidence>
<dbReference type="InterPro" id="IPR029058">
    <property type="entry name" value="AB_hydrolase_fold"/>
</dbReference>
<evidence type="ECO:0000256" key="2">
    <source>
        <dbReference type="ARBA" id="ARBA00004496"/>
    </source>
</evidence>
<dbReference type="PIRSF" id="PIRSF006431">
    <property type="entry name" value="Pept_S33"/>
    <property type="match status" value="1"/>
</dbReference>
<sequence length="297" mass="32120">MSANALFPDAAPWATHALDVGDGHVLQVLEFGRPDGIPALVLHGGPGSGCSPLLRRVFDPARWRVICPDQRGAGSSLPRGCTAHNTTADLLADLRRLREFLAVDRWVVAGGSWGATLALAHVADQPSAVAALLLRASFLARREDIDGFFGPLSLDDRATGLDHAEPAERERTALAWWRHEQMRAGTAGAEPQGDALAAQIDRLRVQAHYLRHGCWLQSPSLLERCEAVPRVPTQLIHARDDRICPPEGAQALQRRLPHARLRWVDDAGHDAGHPAMIAAVMTALASYAEHGHFGEAA</sequence>
<evidence type="ECO:0000256" key="10">
    <source>
        <dbReference type="ARBA" id="ARBA00029605"/>
    </source>
</evidence>
<evidence type="ECO:0000256" key="1">
    <source>
        <dbReference type="ARBA" id="ARBA00001585"/>
    </source>
</evidence>
<dbReference type="InterPro" id="IPR005944">
    <property type="entry name" value="Pro_iminopeptidase"/>
</dbReference>
<dbReference type="AlphaFoldDB" id="A0A5C6TYM6"/>
<protein>
    <recommendedName>
        <fullName evidence="5 11">Proline iminopeptidase</fullName>
        <shortName evidence="11">PIP</shortName>
        <ecNumber evidence="4 11">3.4.11.5</ecNumber>
    </recommendedName>
    <alternativeName>
        <fullName evidence="10 11">Prolyl aminopeptidase</fullName>
    </alternativeName>
</protein>
<evidence type="ECO:0000256" key="4">
    <source>
        <dbReference type="ARBA" id="ARBA00012568"/>
    </source>
</evidence>
<evidence type="ECO:0000313" key="15">
    <source>
        <dbReference type="Proteomes" id="UP000321832"/>
    </source>
</evidence>
<dbReference type="PRINTS" id="PR00111">
    <property type="entry name" value="ABHYDROLASE"/>
</dbReference>
<dbReference type="InterPro" id="IPR002410">
    <property type="entry name" value="Peptidase_S33"/>
</dbReference>
<dbReference type="Pfam" id="PF00561">
    <property type="entry name" value="Abhydrolase_1"/>
    <property type="match status" value="1"/>
</dbReference>
<comment type="subcellular location">
    <subcellularLocation>
        <location evidence="2 11">Cytoplasm</location>
    </subcellularLocation>
</comment>
<evidence type="ECO:0000259" key="13">
    <source>
        <dbReference type="Pfam" id="PF00561"/>
    </source>
</evidence>
<evidence type="ECO:0000256" key="12">
    <source>
        <dbReference type="PIRSR" id="PIRSR006431-1"/>
    </source>
</evidence>
<keyword evidence="7 11" id="KW-0963">Cytoplasm</keyword>
<evidence type="ECO:0000256" key="5">
    <source>
        <dbReference type="ARBA" id="ARBA00021843"/>
    </source>
</evidence>
<dbReference type="EC" id="3.4.11.5" evidence="4 11"/>
<name>A0A5C6TYM6_9BURK</name>
<evidence type="ECO:0000256" key="3">
    <source>
        <dbReference type="ARBA" id="ARBA00010088"/>
    </source>
</evidence>
<keyword evidence="6 11" id="KW-0031">Aminopeptidase</keyword>
<feature type="active site" evidence="12">
    <location>
        <position position="241"/>
    </location>
</feature>
<keyword evidence="8 11" id="KW-0645">Protease</keyword>
<dbReference type="InterPro" id="IPR000073">
    <property type="entry name" value="AB_hydrolase_1"/>
</dbReference>
<reference evidence="14 15" key="1">
    <citation type="submission" date="2019-08" db="EMBL/GenBank/DDBJ databases">
        <authorList>
            <person name="Khan S.A."/>
            <person name="Jeon C.O."/>
            <person name="Jeong S.E."/>
        </authorList>
    </citation>
    <scope>NUCLEOTIDE SEQUENCE [LARGE SCALE GENOMIC DNA]</scope>
    <source>
        <strain evidence="15">IMCC1728</strain>
    </source>
</reference>
<keyword evidence="15" id="KW-1185">Reference proteome</keyword>
<evidence type="ECO:0000256" key="6">
    <source>
        <dbReference type="ARBA" id="ARBA00022438"/>
    </source>
</evidence>
<feature type="active site" description="Proton donor" evidence="12">
    <location>
        <position position="269"/>
    </location>
</feature>
<feature type="active site" description="Nucleophile" evidence="12">
    <location>
        <position position="112"/>
    </location>
</feature>
<dbReference type="GO" id="GO:0004177">
    <property type="term" value="F:aminopeptidase activity"/>
    <property type="evidence" value="ECO:0007669"/>
    <property type="project" value="UniProtKB-UniRule"/>
</dbReference>
<dbReference type="GO" id="GO:0006508">
    <property type="term" value="P:proteolysis"/>
    <property type="evidence" value="ECO:0007669"/>
    <property type="project" value="UniProtKB-KW"/>
</dbReference>
<comment type="catalytic activity">
    <reaction evidence="1 11">
        <text>Release of N-terminal proline from a peptide.</text>
        <dbReference type="EC" id="3.4.11.5"/>
    </reaction>
</comment>
<dbReference type="GO" id="GO:0005737">
    <property type="term" value="C:cytoplasm"/>
    <property type="evidence" value="ECO:0007669"/>
    <property type="project" value="UniProtKB-SubCell"/>
</dbReference>
<evidence type="ECO:0000256" key="9">
    <source>
        <dbReference type="ARBA" id="ARBA00022801"/>
    </source>
</evidence>
<gene>
    <name evidence="14" type="ORF">FSC37_06200</name>
</gene>
<dbReference type="PANTHER" id="PTHR43722:SF1">
    <property type="entry name" value="PROLINE IMINOPEPTIDASE"/>
    <property type="match status" value="1"/>
</dbReference>
<proteinExistence type="inferred from homology"/>
<evidence type="ECO:0000256" key="7">
    <source>
        <dbReference type="ARBA" id="ARBA00022490"/>
    </source>
</evidence>
<dbReference type="SUPFAM" id="SSF53474">
    <property type="entry name" value="alpha/beta-Hydrolases"/>
    <property type="match status" value="1"/>
</dbReference>
<evidence type="ECO:0000256" key="11">
    <source>
        <dbReference type="PIRNR" id="PIRNR006431"/>
    </source>
</evidence>
<accession>A0A5C6TYM6</accession>
<evidence type="ECO:0000256" key="8">
    <source>
        <dbReference type="ARBA" id="ARBA00022670"/>
    </source>
</evidence>
<dbReference type="EMBL" id="VOPW01000001">
    <property type="protein sequence ID" value="TXC65772.1"/>
    <property type="molecule type" value="Genomic_DNA"/>
</dbReference>